<evidence type="ECO:0000259" key="3">
    <source>
        <dbReference type="Pfam" id="PF05368"/>
    </source>
</evidence>
<dbReference type="SUPFAM" id="SSF51735">
    <property type="entry name" value="NAD(P)-binding Rossmann-fold domains"/>
    <property type="match status" value="1"/>
</dbReference>
<accession>A0ABR4IA92</accession>
<dbReference type="Pfam" id="PF05368">
    <property type="entry name" value="NmrA"/>
    <property type="match status" value="1"/>
</dbReference>
<evidence type="ECO:0000313" key="4">
    <source>
        <dbReference type="EMBL" id="KAL2824644.1"/>
    </source>
</evidence>
<dbReference type="Gene3D" id="3.40.50.720">
    <property type="entry name" value="NAD(P)-binding Rossmann-like Domain"/>
    <property type="match status" value="1"/>
</dbReference>
<name>A0ABR4IA92_9EURO</name>
<dbReference type="InterPro" id="IPR008030">
    <property type="entry name" value="NmrA-like"/>
</dbReference>
<evidence type="ECO:0000256" key="2">
    <source>
        <dbReference type="ARBA" id="ARBA00022857"/>
    </source>
</evidence>
<dbReference type="PANTHER" id="PTHR42748">
    <property type="entry name" value="NITROGEN METABOLITE REPRESSION PROTEIN NMRA FAMILY MEMBER"/>
    <property type="match status" value="1"/>
</dbReference>
<comment type="caution">
    <text evidence="4">The sequence shown here is derived from an EMBL/GenBank/DDBJ whole genome shotgun (WGS) entry which is preliminary data.</text>
</comment>
<evidence type="ECO:0000313" key="5">
    <source>
        <dbReference type="Proteomes" id="UP001610335"/>
    </source>
</evidence>
<reference evidence="4 5" key="1">
    <citation type="submission" date="2024-07" db="EMBL/GenBank/DDBJ databases">
        <title>Section-level genome sequencing and comparative genomics of Aspergillus sections Usti and Cavernicolus.</title>
        <authorList>
            <consortium name="Lawrence Berkeley National Laboratory"/>
            <person name="Nybo J.L."/>
            <person name="Vesth T.C."/>
            <person name="Theobald S."/>
            <person name="Frisvad J.C."/>
            <person name="Larsen T.O."/>
            <person name="Kjaerboelling I."/>
            <person name="Rothschild-Mancinelli K."/>
            <person name="Lyhne E.K."/>
            <person name="Kogle M.E."/>
            <person name="Barry K."/>
            <person name="Clum A."/>
            <person name="Na H."/>
            <person name="Ledsgaard L."/>
            <person name="Lin J."/>
            <person name="Lipzen A."/>
            <person name="Kuo A."/>
            <person name="Riley R."/>
            <person name="Mondo S."/>
            <person name="LaButti K."/>
            <person name="Haridas S."/>
            <person name="Pangalinan J."/>
            <person name="Salamov A.A."/>
            <person name="Simmons B.A."/>
            <person name="Magnuson J.K."/>
            <person name="Chen J."/>
            <person name="Drula E."/>
            <person name="Henrissat B."/>
            <person name="Wiebenga A."/>
            <person name="Lubbers R.J."/>
            <person name="Gomes A.C."/>
            <person name="Makela M.R."/>
            <person name="Stajich J."/>
            <person name="Grigoriev I.V."/>
            <person name="Mortensen U.H."/>
            <person name="De vries R.P."/>
            <person name="Baker S.E."/>
            <person name="Andersen M.R."/>
        </authorList>
    </citation>
    <scope>NUCLEOTIDE SEQUENCE [LARGE SCALE GENOMIC DNA]</scope>
    <source>
        <strain evidence="4 5">CBS 600.67</strain>
    </source>
</reference>
<protein>
    <recommendedName>
        <fullName evidence="3">NmrA-like domain-containing protein</fullName>
    </recommendedName>
</protein>
<sequence length="171" mass="18694">MPQTVVVIGATGSQGGAVVEELLEHPDAYHVRALTRDPIMPAAQLLAAMGVEAQRTNLDEGREALATASAGAHAIYALTDFWQKQSGTDETTQGKAIVDAALFGGRFLNVYHWKSKSLVTEYIEREQPDLWAETTAILFPNYFENCLTSPEKYLPTKNASGMYTDLCKPNS</sequence>
<dbReference type="InterPro" id="IPR051164">
    <property type="entry name" value="NmrA-like_oxidored"/>
</dbReference>
<keyword evidence="5" id="KW-1185">Reference proteome</keyword>
<organism evidence="4 5">
    <name type="scientific">Aspergillus cavernicola</name>
    <dbReference type="NCBI Taxonomy" id="176166"/>
    <lineage>
        <taxon>Eukaryota</taxon>
        <taxon>Fungi</taxon>
        <taxon>Dikarya</taxon>
        <taxon>Ascomycota</taxon>
        <taxon>Pezizomycotina</taxon>
        <taxon>Eurotiomycetes</taxon>
        <taxon>Eurotiomycetidae</taxon>
        <taxon>Eurotiales</taxon>
        <taxon>Aspergillaceae</taxon>
        <taxon>Aspergillus</taxon>
        <taxon>Aspergillus subgen. Nidulantes</taxon>
    </lineage>
</organism>
<dbReference type="EMBL" id="JBFXLS010000042">
    <property type="protein sequence ID" value="KAL2824644.1"/>
    <property type="molecule type" value="Genomic_DNA"/>
</dbReference>
<gene>
    <name evidence="4" type="ORF">BDW59DRAFT_162299</name>
</gene>
<proteinExistence type="inferred from homology"/>
<keyword evidence="2" id="KW-0521">NADP</keyword>
<comment type="similarity">
    <text evidence="1">Belongs to the NmrA-type oxidoreductase family.</text>
</comment>
<dbReference type="InterPro" id="IPR036291">
    <property type="entry name" value="NAD(P)-bd_dom_sf"/>
</dbReference>
<feature type="domain" description="NmrA-like" evidence="3">
    <location>
        <begin position="3"/>
        <end position="102"/>
    </location>
</feature>
<evidence type="ECO:0000256" key="1">
    <source>
        <dbReference type="ARBA" id="ARBA00006328"/>
    </source>
</evidence>
<dbReference type="Proteomes" id="UP001610335">
    <property type="component" value="Unassembled WGS sequence"/>
</dbReference>
<dbReference type="PANTHER" id="PTHR42748:SF31">
    <property type="entry name" value="NMRA-LIKE DOMAIN-CONTAINING PROTEIN-RELATED"/>
    <property type="match status" value="1"/>
</dbReference>